<evidence type="ECO:0008006" key="5">
    <source>
        <dbReference type="Google" id="ProtNLM"/>
    </source>
</evidence>
<dbReference type="CDD" id="cd14686">
    <property type="entry name" value="bZIP"/>
    <property type="match status" value="1"/>
</dbReference>
<protein>
    <recommendedName>
        <fullName evidence="5">BZIP domain-containing protein</fullName>
    </recommendedName>
</protein>
<evidence type="ECO:0000313" key="3">
    <source>
        <dbReference type="EMBL" id="ETO66105.1"/>
    </source>
</evidence>
<evidence type="ECO:0000313" key="4">
    <source>
        <dbReference type="Proteomes" id="UP000028582"/>
    </source>
</evidence>
<dbReference type="Proteomes" id="UP000028582">
    <property type="component" value="Unassembled WGS sequence"/>
</dbReference>
<sequence length="374" mass="42149">MNGVVAWCVIGKHDKVVTSQLNPNNSMYSCYLYPPNSLSLSDSVIGNVATRAPTTEVICSEELSTVQSPPPQPLRKTNHTTSTVAKNPQPRKRSAKALNAIEKTFPVPFTDVNKPVEHPRSATFLRQLQRKQQHRERCRQNQARYREKQLKLITDLENDNNRLRTEINLLELRQHSSSTGVPTAPTVWSVASEYFRLFRRGFKSPSPALYSYALAFFEKSMASDIVHGTLLGSRELLEKWQVFSSYFDEIDFKIKRLEENNVESVLVATTTTSFTITSDSLRIVFPHLNNDGQGGSQGGEWSVLATKVVDQRLVLCGSVKFFWDDATDRVVRMETQSDLLTPMLHILGSLKDVSQVFNGAFVKPDCTLLPIPML</sequence>
<dbReference type="OrthoDB" id="128953at2759"/>
<organism evidence="3 4">
    <name type="scientific">Phytophthora nicotianae P1976</name>
    <dbReference type="NCBI Taxonomy" id="1317066"/>
    <lineage>
        <taxon>Eukaryota</taxon>
        <taxon>Sar</taxon>
        <taxon>Stramenopiles</taxon>
        <taxon>Oomycota</taxon>
        <taxon>Peronosporomycetes</taxon>
        <taxon>Peronosporales</taxon>
        <taxon>Peronosporaceae</taxon>
        <taxon>Phytophthora</taxon>
    </lineage>
</organism>
<reference evidence="3 4" key="1">
    <citation type="submission" date="2013-11" db="EMBL/GenBank/DDBJ databases">
        <title>The Genome Sequence of Phytophthora parasitica P1976.</title>
        <authorList>
            <consortium name="The Broad Institute Genomics Platform"/>
            <person name="Russ C."/>
            <person name="Tyler B."/>
            <person name="Panabieres F."/>
            <person name="Shan W."/>
            <person name="Tripathy S."/>
            <person name="Grunwald N."/>
            <person name="Machado M."/>
            <person name="Johnson C.S."/>
            <person name="Walker B."/>
            <person name="Young S."/>
            <person name="Zeng Q."/>
            <person name="Gargeya S."/>
            <person name="Fitzgerald M."/>
            <person name="Haas B."/>
            <person name="Abouelleil A."/>
            <person name="Allen A.W."/>
            <person name="Alvarado L."/>
            <person name="Arachchi H.M."/>
            <person name="Berlin A.M."/>
            <person name="Chapman S.B."/>
            <person name="Gainer-Dewar J."/>
            <person name="Goldberg J."/>
            <person name="Griggs A."/>
            <person name="Gujja S."/>
            <person name="Hansen M."/>
            <person name="Howarth C."/>
            <person name="Imamovic A."/>
            <person name="Ireland A."/>
            <person name="Larimer J."/>
            <person name="McCowan C."/>
            <person name="Murphy C."/>
            <person name="Pearson M."/>
            <person name="Poon T.W."/>
            <person name="Priest M."/>
            <person name="Roberts A."/>
            <person name="Saif S."/>
            <person name="Shea T."/>
            <person name="Sisk P."/>
            <person name="Sykes S."/>
            <person name="Wortman J."/>
            <person name="Nusbaum C."/>
            <person name="Birren B."/>
        </authorList>
    </citation>
    <scope>NUCLEOTIDE SEQUENCE [LARGE SCALE GENOMIC DNA]</scope>
    <source>
        <strain evidence="3 4">P1976</strain>
    </source>
</reference>
<accession>A0A080ZHJ4</accession>
<gene>
    <name evidence="3" type="ORF">F444_16651</name>
</gene>
<evidence type="ECO:0000256" key="2">
    <source>
        <dbReference type="SAM" id="MobiDB-lite"/>
    </source>
</evidence>
<dbReference type="AlphaFoldDB" id="A0A080ZHJ4"/>
<keyword evidence="1" id="KW-0175">Coiled coil</keyword>
<proteinExistence type="predicted"/>
<feature type="coiled-coil region" evidence="1">
    <location>
        <begin position="128"/>
        <end position="173"/>
    </location>
</feature>
<comment type="caution">
    <text evidence="3">The sequence shown here is derived from an EMBL/GenBank/DDBJ whole genome shotgun (WGS) entry which is preliminary data.</text>
</comment>
<evidence type="ECO:0000256" key="1">
    <source>
        <dbReference type="SAM" id="Coils"/>
    </source>
</evidence>
<name>A0A080ZHJ4_PHYNI</name>
<feature type="region of interest" description="Disordered" evidence="2">
    <location>
        <begin position="63"/>
        <end position="91"/>
    </location>
</feature>
<dbReference type="EMBL" id="ANJA01003094">
    <property type="protein sequence ID" value="ETO66105.1"/>
    <property type="molecule type" value="Genomic_DNA"/>
</dbReference>